<dbReference type="InterPro" id="IPR007210">
    <property type="entry name" value="ABC_Gly_betaine_transp_sub-bd"/>
</dbReference>
<sequence>MMKLKLFGITLALSFSLVLTGCGGYEAEEEQDNGNAGDETANLGEELEYTITGIEPGAGAMGLAQTTLEEYENLEGWEVLESSTAGMMTELGEAINNEEPIIVVGWNPHYMFAEYDLKYLEDPKGTFGEEENINTITRMGLEEDMPSAYEILDRFNWEVEDMEGIMLEAQDVSMEEAASAWVEDNQDKVNEWTEGVEPVDGKEIELVLTPWDSERASGEVMKLVLEEQGFQVTLTPVDPAIVFQAIANGEADASLAPWLPITHGSFYEDYKEDIVDLGPNLQGTIIGLTVPEYMDIDSIEDLQPKE</sequence>
<comment type="caution">
    <text evidence="7">The sequence shown here is derived from an EMBL/GenBank/DDBJ whole genome shotgun (WGS) entry which is preliminary data.</text>
</comment>
<dbReference type="Pfam" id="PF04069">
    <property type="entry name" value="OpuAC"/>
    <property type="match status" value="2"/>
</dbReference>
<accession>A0A265N705</accession>
<dbReference type="Gene3D" id="3.40.190.100">
    <property type="entry name" value="Glycine betaine-binding periplasmic protein, domain 2"/>
    <property type="match status" value="1"/>
</dbReference>
<keyword evidence="4" id="KW-0472">Membrane</keyword>
<keyword evidence="5" id="KW-0732">Signal</keyword>
<evidence type="ECO:0000256" key="3">
    <source>
        <dbReference type="ARBA" id="ARBA00022475"/>
    </source>
</evidence>
<evidence type="ECO:0000313" key="7">
    <source>
        <dbReference type="EMBL" id="OZU87605.1"/>
    </source>
</evidence>
<evidence type="ECO:0000256" key="4">
    <source>
        <dbReference type="ARBA" id="ARBA00023136"/>
    </source>
</evidence>
<feature type="chain" id="PRO_5012221633" evidence="5">
    <location>
        <begin position="28"/>
        <end position="306"/>
    </location>
</feature>
<dbReference type="AlphaFoldDB" id="A0A265N705"/>
<dbReference type="GO" id="GO:0043190">
    <property type="term" value="C:ATP-binding cassette (ABC) transporter complex"/>
    <property type="evidence" value="ECO:0007669"/>
    <property type="project" value="InterPro"/>
</dbReference>
<feature type="signal peptide" evidence="5">
    <location>
        <begin position="1"/>
        <end position="27"/>
    </location>
</feature>
<protein>
    <submittedName>
        <fullName evidence="7">Glycine/betaine ABC transporter</fullName>
    </submittedName>
</protein>
<evidence type="ECO:0000259" key="6">
    <source>
        <dbReference type="Pfam" id="PF04069"/>
    </source>
</evidence>
<name>A0A265N705_9BACI</name>
<feature type="domain" description="ABC-type glycine betaine transport system substrate-binding" evidence="6">
    <location>
        <begin position="42"/>
        <end position="183"/>
    </location>
</feature>
<keyword evidence="3" id="KW-1003">Cell membrane</keyword>
<dbReference type="SUPFAM" id="SSF53850">
    <property type="entry name" value="Periplasmic binding protein-like II"/>
    <property type="match status" value="2"/>
</dbReference>
<keyword evidence="8" id="KW-1185">Reference proteome</keyword>
<dbReference type="EMBL" id="NPMS01000009">
    <property type="protein sequence ID" value="OZU87605.1"/>
    <property type="molecule type" value="Genomic_DNA"/>
</dbReference>
<dbReference type="PROSITE" id="PS51257">
    <property type="entry name" value="PROKAR_LIPOPROTEIN"/>
    <property type="match status" value="1"/>
</dbReference>
<proteinExistence type="predicted"/>
<evidence type="ECO:0000256" key="2">
    <source>
        <dbReference type="ARBA" id="ARBA00022448"/>
    </source>
</evidence>
<dbReference type="Proteomes" id="UP000216498">
    <property type="component" value="Unassembled WGS sequence"/>
</dbReference>
<dbReference type="OrthoDB" id="9787902at2"/>
<reference evidence="7 8" key="1">
    <citation type="submission" date="2017-08" db="EMBL/GenBank/DDBJ databases">
        <title>Virgibacillus indicus sp. nov. and Virgibacillus profoundi sp. nov, two moderately halophilic bacteria isolated from marine sediment by using the Microfluidic Streak Plate.</title>
        <authorList>
            <person name="Xu B."/>
            <person name="Hu B."/>
            <person name="Wang J."/>
            <person name="Zhu Y."/>
            <person name="Huang L."/>
            <person name="Du W."/>
            <person name="Huang Y."/>
        </authorList>
    </citation>
    <scope>NUCLEOTIDE SEQUENCE [LARGE SCALE GENOMIC DNA]</scope>
    <source>
        <strain evidence="7 8">IO3-P2-C2</strain>
    </source>
</reference>
<organism evidence="7 8">
    <name type="scientific">Virgibacillus indicus</name>
    <dbReference type="NCBI Taxonomy" id="2024554"/>
    <lineage>
        <taxon>Bacteria</taxon>
        <taxon>Bacillati</taxon>
        <taxon>Bacillota</taxon>
        <taxon>Bacilli</taxon>
        <taxon>Bacillales</taxon>
        <taxon>Bacillaceae</taxon>
        <taxon>Virgibacillus</taxon>
    </lineage>
</organism>
<dbReference type="GO" id="GO:0005275">
    <property type="term" value="F:amine transmembrane transporter activity"/>
    <property type="evidence" value="ECO:0007669"/>
    <property type="project" value="TreeGrafter"/>
</dbReference>
<gene>
    <name evidence="7" type="ORF">CIL03_16075</name>
</gene>
<keyword evidence="2" id="KW-0813">Transport</keyword>
<dbReference type="PANTHER" id="PTHR47737">
    <property type="entry name" value="GLYCINE BETAINE/PROLINE BETAINE TRANSPORT SYSTEM PERMEASE PROTEIN PROW"/>
    <property type="match status" value="1"/>
</dbReference>
<feature type="domain" description="ABC-type glycine betaine transport system substrate-binding" evidence="6">
    <location>
        <begin position="202"/>
        <end position="304"/>
    </location>
</feature>
<dbReference type="GO" id="GO:0031460">
    <property type="term" value="P:glycine betaine transport"/>
    <property type="evidence" value="ECO:0007669"/>
    <property type="project" value="TreeGrafter"/>
</dbReference>
<dbReference type="GO" id="GO:0015226">
    <property type="term" value="F:carnitine transmembrane transporter activity"/>
    <property type="evidence" value="ECO:0007669"/>
    <property type="project" value="TreeGrafter"/>
</dbReference>
<comment type="subcellular location">
    <subcellularLocation>
        <location evidence="1">Cell membrane</location>
    </subcellularLocation>
</comment>
<dbReference type="PANTHER" id="PTHR47737:SF1">
    <property type="entry name" value="GLYCINE BETAINE_PROLINE BETAINE TRANSPORT SYSTEM PERMEASE PROTEIN PROW"/>
    <property type="match status" value="1"/>
</dbReference>
<evidence type="ECO:0000256" key="1">
    <source>
        <dbReference type="ARBA" id="ARBA00004236"/>
    </source>
</evidence>
<evidence type="ECO:0000313" key="8">
    <source>
        <dbReference type="Proteomes" id="UP000216498"/>
    </source>
</evidence>
<dbReference type="Gene3D" id="3.10.105.10">
    <property type="entry name" value="Dipeptide-binding Protein, Domain 3"/>
    <property type="match status" value="1"/>
</dbReference>
<evidence type="ECO:0000256" key="5">
    <source>
        <dbReference type="SAM" id="SignalP"/>
    </source>
</evidence>
<dbReference type="GO" id="GO:0015871">
    <property type="term" value="P:choline transport"/>
    <property type="evidence" value="ECO:0007669"/>
    <property type="project" value="TreeGrafter"/>
</dbReference>